<dbReference type="CDD" id="cd01335">
    <property type="entry name" value="Radical_SAM"/>
    <property type="match status" value="1"/>
</dbReference>
<keyword evidence="6" id="KW-0411">Iron-sulfur</keyword>
<dbReference type="GO" id="GO:0051537">
    <property type="term" value="F:2 iron, 2 sulfur cluster binding"/>
    <property type="evidence" value="ECO:0007669"/>
    <property type="project" value="TreeGrafter"/>
</dbReference>
<feature type="domain" description="Radical SAM core" evidence="7">
    <location>
        <begin position="1"/>
        <end position="141"/>
    </location>
</feature>
<dbReference type="AlphaFoldDB" id="A0A9W6T7G0"/>
<dbReference type="NCBIfam" id="TIGR00433">
    <property type="entry name" value="bioB"/>
    <property type="match status" value="1"/>
</dbReference>
<comment type="caution">
    <text evidence="8">The sequence shown here is derived from an EMBL/GenBank/DDBJ whole genome shotgun (WGS) entry which is preliminary data.</text>
</comment>
<accession>A0A9W6T7G0</accession>
<name>A0A9W6T7G0_AMBMO</name>
<evidence type="ECO:0000256" key="2">
    <source>
        <dbReference type="ARBA" id="ARBA00022485"/>
    </source>
</evidence>
<dbReference type="InterPro" id="IPR007197">
    <property type="entry name" value="rSAM"/>
</dbReference>
<gene>
    <name evidence="8" type="ORF">Amon01_000973400</name>
</gene>
<keyword evidence="9" id="KW-1185">Reference proteome</keyword>
<dbReference type="EMBL" id="BSXU01012768">
    <property type="protein sequence ID" value="GME77957.1"/>
    <property type="molecule type" value="Genomic_DNA"/>
</dbReference>
<dbReference type="PROSITE" id="PS51918">
    <property type="entry name" value="RADICAL_SAM"/>
    <property type="match status" value="1"/>
</dbReference>
<dbReference type="InterPro" id="IPR058240">
    <property type="entry name" value="rSAM_sf"/>
</dbReference>
<dbReference type="InterPro" id="IPR013785">
    <property type="entry name" value="Aldolase_TIM"/>
</dbReference>
<dbReference type="PANTHER" id="PTHR22976:SF2">
    <property type="entry name" value="BIOTIN SYNTHASE, MITOCHONDRIAL"/>
    <property type="match status" value="1"/>
</dbReference>
<evidence type="ECO:0000256" key="5">
    <source>
        <dbReference type="ARBA" id="ARBA00023004"/>
    </source>
</evidence>
<dbReference type="InterPro" id="IPR002684">
    <property type="entry name" value="Biotin_synth/BioAB"/>
</dbReference>
<keyword evidence="4" id="KW-0479">Metal-binding</keyword>
<dbReference type="Proteomes" id="UP001165063">
    <property type="component" value="Unassembled WGS sequence"/>
</dbReference>
<evidence type="ECO:0000259" key="7">
    <source>
        <dbReference type="PROSITE" id="PS51918"/>
    </source>
</evidence>
<sequence length="255" mass="28476">METCVTLGMVDEKQAKTLAESGLTAYNHNIDTSREYYKHVISTRNYDDRLETIKNVQKAGIKACTGGILGLGETDEDHVGFLYTLSNMDPHPESLPINRLIAIKGTPIEEELSKLPKDSKRHLKFDAILRTIATARILMPESIIRFAAGRYTMKENEQMMCFMAGVNAIFTGEKMLTTMCNGWDEDKEMLARWGLRPMKSFSHIKHASVLEKQMAEKAKENAEYMEKAAAEEQCGPNVAAVPENDAPVSGSRAQV</sequence>
<comment type="cofactor">
    <cofactor evidence="1">
        <name>[4Fe-4S] cluster</name>
        <dbReference type="ChEBI" id="CHEBI:49883"/>
    </cofactor>
</comment>
<evidence type="ECO:0000313" key="8">
    <source>
        <dbReference type="EMBL" id="GME77957.1"/>
    </source>
</evidence>
<dbReference type="PANTHER" id="PTHR22976">
    <property type="entry name" value="BIOTIN SYNTHASE"/>
    <property type="match status" value="1"/>
</dbReference>
<dbReference type="GO" id="GO:0009102">
    <property type="term" value="P:biotin biosynthetic process"/>
    <property type="evidence" value="ECO:0007669"/>
    <property type="project" value="InterPro"/>
</dbReference>
<dbReference type="OrthoDB" id="2414104at2759"/>
<evidence type="ECO:0000256" key="3">
    <source>
        <dbReference type="ARBA" id="ARBA00022691"/>
    </source>
</evidence>
<evidence type="ECO:0000313" key="9">
    <source>
        <dbReference type="Proteomes" id="UP001165063"/>
    </source>
</evidence>
<keyword evidence="2" id="KW-0004">4Fe-4S</keyword>
<dbReference type="Gene3D" id="3.20.20.70">
    <property type="entry name" value="Aldolase class I"/>
    <property type="match status" value="1"/>
</dbReference>
<dbReference type="GO" id="GO:0005739">
    <property type="term" value="C:mitochondrion"/>
    <property type="evidence" value="ECO:0007669"/>
    <property type="project" value="TreeGrafter"/>
</dbReference>
<dbReference type="Pfam" id="PF04055">
    <property type="entry name" value="Radical_SAM"/>
    <property type="match status" value="1"/>
</dbReference>
<reference evidence="8" key="1">
    <citation type="submission" date="2023-04" db="EMBL/GenBank/DDBJ databases">
        <title>Ambrosiozyma monospora NBRC 1965.</title>
        <authorList>
            <person name="Ichikawa N."/>
            <person name="Sato H."/>
            <person name="Tonouchi N."/>
        </authorList>
    </citation>
    <scope>NUCLEOTIDE SEQUENCE</scope>
    <source>
        <strain evidence="8">NBRC 1965</strain>
    </source>
</reference>
<evidence type="ECO:0000256" key="4">
    <source>
        <dbReference type="ARBA" id="ARBA00022723"/>
    </source>
</evidence>
<dbReference type="GO" id="GO:0051539">
    <property type="term" value="F:4 iron, 4 sulfur cluster binding"/>
    <property type="evidence" value="ECO:0007669"/>
    <property type="project" value="UniProtKB-KW"/>
</dbReference>
<keyword evidence="5" id="KW-0408">Iron</keyword>
<evidence type="ECO:0000256" key="1">
    <source>
        <dbReference type="ARBA" id="ARBA00001966"/>
    </source>
</evidence>
<dbReference type="GO" id="GO:0046872">
    <property type="term" value="F:metal ion binding"/>
    <property type="evidence" value="ECO:0007669"/>
    <property type="project" value="UniProtKB-KW"/>
</dbReference>
<dbReference type="SUPFAM" id="SSF102114">
    <property type="entry name" value="Radical SAM enzymes"/>
    <property type="match status" value="1"/>
</dbReference>
<dbReference type="InterPro" id="IPR010722">
    <property type="entry name" value="BATS_dom"/>
</dbReference>
<dbReference type="SMART" id="SM00876">
    <property type="entry name" value="BATS"/>
    <property type="match status" value="1"/>
</dbReference>
<protein>
    <submittedName>
        <fullName evidence="8">Unnamed protein product</fullName>
    </submittedName>
</protein>
<organism evidence="8 9">
    <name type="scientific">Ambrosiozyma monospora</name>
    <name type="common">Yeast</name>
    <name type="synonym">Endomycopsis monosporus</name>
    <dbReference type="NCBI Taxonomy" id="43982"/>
    <lineage>
        <taxon>Eukaryota</taxon>
        <taxon>Fungi</taxon>
        <taxon>Dikarya</taxon>
        <taxon>Ascomycota</taxon>
        <taxon>Saccharomycotina</taxon>
        <taxon>Pichiomycetes</taxon>
        <taxon>Pichiales</taxon>
        <taxon>Pichiaceae</taxon>
        <taxon>Ambrosiozyma</taxon>
    </lineage>
</organism>
<dbReference type="Pfam" id="PF06968">
    <property type="entry name" value="BATS"/>
    <property type="match status" value="1"/>
</dbReference>
<keyword evidence="3" id="KW-0949">S-adenosyl-L-methionine</keyword>
<evidence type="ECO:0000256" key="6">
    <source>
        <dbReference type="ARBA" id="ARBA00023014"/>
    </source>
</evidence>
<proteinExistence type="predicted"/>
<dbReference type="GO" id="GO:0004076">
    <property type="term" value="F:biotin synthase activity"/>
    <property type="evidence" value="ECO:0007669"/>
    <property type="project" value="InterPro"/>
</dbReference>